<protein>
    <submittedName>
        <fullName evidence="2">Uncharacterized protein</fullName>
    </submittedName>
</protein>
<sequence>MSMWPDYPNLTRIRHSQSPLPTRLLGHASRPGCILTFVCVLLHANTFVLTSDTAPRKLYALLSSSALHHPSPPRLQPKQPSSSAGSPSLTFLLTRLPKSCIKDGPDFNEPLASVAMLQLTTKLQCPPTRISGLMTRLSTPLSPAGHLQPSKPKVVRQAFGSSKDTAIAHCFTTTNSPSEKSCSPRCFSDAVPYTKSPPINPQR</sequence>
<proteinExistence type="predicted"/>
<reference evidence="2" key="1">
    <citation type="submission" date="2022-10" db="EMBL/GenBank/DDBJ databases">
        <title>Puccinia triticina Genome sequencing and assembly.</title>
        <authorList>
            <person name="Li C."/>
        </authorList>
    </citation>
    <scope>NUCLEOTIDE SEQUENCE</scope>
    <source>
        <strain evidence="2">Pt15</strain>
    </source>
</reference>
<dbReference type="GeneID" id="77804227"/>
<evidence type="ECO:0000313" key="3">
    <source>
        <dbReference type="Proteomes" id="UP001164743"/>
    </source>
</evidence>
<dbReference type="EMBL" id="CP110435">
    <property type="protein sequence ID" value="WAQ91763.1"/>
    <property type="molecule type" value="Genomic_DNA"/>
</dbReference>
<name>A0ABY7D2C4_9BASI</name>
<dbReference type="RefSeq" id="XP_053027318.1">
    <property type="nucleotide sequence ID" value="XM_053163332.1"/>
</dbReference>
<keyword evidence="3" id="KW-1185">Reference proteome</keyword>
<evidence type="ECO:0000313" key="2">
    <source>
        <dbReference type="EMBL" id="WAQ91763.1"/>
    </source>
</evidence>
<evidence type="ECO:0000256" key="1">
    <source>
        <dbReference type="SAM" id="MobiDB-lite"/>
    </source>
</evidence>
<accession>A0ABY7D2C4</accession>
<organism evidence="2 3">
    <name type="scientific">Puccinia triticina</name>
    <dbReference type="NCBI Taxonomy" id="208348"/>
    <lineage>
        <taxon>Eukaryota</taxon>
        <taxon>Fungi</taxon>
        <taxon>Dikarya</taxon>
        <taxon>Basidiomycota</taxon>
        <taxon>Pucciniomycotina</taxon>
        <taxon>Pucciniomycetes</taxon>
        <taxon>Pucciniales</taxon>
        <taxon>Pucciniaceae</taxon>
        <taxon>Puccinia</taxon>
    </lineage>
</organism>
<feature type="region of interest" description="Disordered" evidence="1">
    <location>
        <begin position="68"/>
        <end position="87"/>
    </location>
</feature>
<feature type="compositionally biased region" description="Polar residues" evidence="1">
    <location>
        <begin position="78"/>
        <end position="87"/>
    </location>
</feature>
<dbReference type="Proteomes" id="UP001164743">
    <property type="component" value="Chromosome 15A"/>
</dbReference>
<gene>
    <name evidence="2" type="ORF">PtA15_15A155</name>
</gene>